<reference evidence="4 5" key="1">
    <citation type="submission" date="2016-07" db="EMBL/GenBank/DDBJ databases">
        <title>Pervasive Adenine N6-methylation of Active Genes in Fungi.</title>
        <authorList>
            <consortium name="DOE Joint Genome Institute"/>
            <person name="Mondo S.J."/>
            <person name="Dannebaum R.O."/>
            <person name="Kuo R.C."/>
            <person name="Labutti K."/>
            <person name="Haridas S."/>
            <person name="Kuo A."/>
            <person name="Salamov A."/>
            <person name="Ahrendt S.R."/>
            <person name="Lipzen A."/>
            <person name="Sullivan W."/>
            <person name="Andreopoulos W.B."/>
            <person name="Clum A."/>
            <person name="Lindquist E."/>
            <person name="Daum C."/>
            <person name="Ramamoorthy G.K."/>
            <person name="Gryganskyi A."/>
            <person name="Culley D."/>
            <person name="Magnuson J.K."/>
            <person name="James T.Y."/>
            <person name="O'Malley M.A."/>
            <person name="Stajich J.E."/>
            <person name="Spatafora J.W."/>
            <person name="Visel A."/>
            <person name="Grigoriev I.V."/>
        </authorList>
    </citation>
    <scope>NUCLEOTIDE SEQUENCE [LARGE SCALE GENOMIC DNA]</scope>
    <source>
        <strain evidence="4 5">PL171</strain>
    </source>
</reference>
<proteinExistence type="inferred from homology"/>
<dbReference type="STRING" id="765915.A0A1Y2HND0"/>
<feature type="domain" description="NAD(P)-binding" evidence="3">
    <location>
        <begin position="9"/>
        <end position="130"/>
    </location>
</feature>
<dbReference type="AlphaFoldDB" id="A0A1Y2HND0"/>
<evidence type="ECO:0000256" key="1">
    <source>
        <dbReference type="ARBA" id="ARBA00004450"/>
    </source>
</evidence>
<gene>
    <name evidence="4" type="ORF">BCR44DRAFT_116747</name>
</gene>
<dbReference type="Gene3D" id="3.40.50.720">
    <property type="entry name" value="NAD(P)-binding Rossmann-like Domain"/>
    <property type="match status" value="1"/>
</dbReference>
<dbReference type="OrthoDB" id="430436at2759"/>
<dbReference type="InterPro" id="IPR016040">
    <property type="entry name" value="NAD(P)-bd_dom"/>
</dbReference>
<comment type="similarity">
    <text evidence="2">Belongs to the FMP52 family.</text>
</comment>
<sequence length="237" mass="25406">MASAVVLGHTGAVGKALLRELMADARFAKVTVVGRREIEYSGPNADKLVQKVVDFENLDAHRPAFAGHSVAFCSLGTTRADAGSADRFRRIDHDYVVNAAKLIGEESGKQAAAGAGVHFLYVSSTGANASSYMLYPKTKGEIELALKGTPGLGKVSIFRPALLEVEGAREGKTRFGENVAHTLLPVFKFFSPQGISCPVGTVAKAMVSVFANPHQEPYHIYENRDIYKVVDDNAPAQ</sequence>
<dbReference type="PANTHER" id="PTHR14097">
    <property type="entry name" value="OXIDOREDUCTASE HTATIP2"/>
    <property type="match status" value="1"/>
</dbReference>
<name>A0A1Y2HND0_9FUNG</name>
<dbReference type="Proteomes" id="UP000193411">
    <property type="component" value="Unassembled WGS sequence"/>
</dbReference>
<dbReference type="EMBL" id="MCFL01000023">
    <property type="protein sequence ID" value="ORZ35223.1"/>
    <property type="molecule type" value="Genomic_DNA"/>
</dbReference>
<evidence type="ECO:0000259" key="3">
    <source>
        <dbReference type="Pfam" id="PF13460"/>
    </source>
</evidence>
<evidence type="ECO:0000313" key="4">
    <source>
        <dbReference type="EMBL" id="ORZ35223.1"/>
    </source>
</evidence>
<dbReference type="PANTHER" id="PTHR14097:SF7">
    <property type="entry name" value="OXIDOREDUCTASE HTATIP2"/>
    <property type="match status" value="1"/>
</dbReference>
<comment type="caution">
    <text evidence="4">The sequence shown here is derived from an EMBL/GenBank/DDBJ whole genome shotgun (WGS) entry which is preliminary data.</text>
</comment>
<evidence type="ECO:0000313" key="5">
    <source>
        <dbReference type="Proteomes" id="UP000193411"/>
    </source>
</evidence>
<dbReference type="GO" id="GO:0005741">
    <property type="term" value="C:mitochondrial outer membrane"/>
    <property type="evidence" value="ECO:0007669"/>
    <property type="project" value="UniProtKB-SubCell"/>
</dbReference>
<dbReference type="InterPro" id="IPR036291">
    <property type="entry name" value="NAD(P)-bd_dom_sf"/>
</dbReference>
<dbReference type="Pfam" id="PF13460">
    <property type="entry name" value="NAD_binding_10"/>
    <property type="match status" value="1"/>
</dbReference>
<protein>
    <recommendedName>
        <fullName evidence="3">NAD(P)-binding domain-containing protein</fullName>
    </recommendedName>
</protein>
<dbReference type="GO" id="GO:0051170">
    <property type="term" value="P:import into nucleus"/>
    <property type="evidence" value="ECO:0007669"/>
    <property type="project" value="TreeGrafter"/>
</dbReference>
<evidence type="ECO:0000256" key="2">
    <source>
        <dbReference type="ARBA" id="ARBA00006617"/>
    </source>
</evidence>
<organism evidence="4 5">
    <name type="scientific">Catenaria anguillulae PL171</name>
    <dbReference type="NCBI Taxonomy" id="765915"/>
    <lineage>
        <taxon>Eukaryota</taxon>
        <taxon>Fungi</taxon>
        <taxon>Fungi incertae sedis</taxon>
        <taxon>Blastocladiomycota</taxon>
        <taxon>Blastocladiomycetes</taxon>
        <taxon>Blastocladiales</taxon>
        <taxon>Catenariaceae</taxon>
        <taxon>Catenaria</taxon>
    </lineage>
</organism>
<keyword evidence="5" id="KW-1185">Reference proteome</keyword>
<comment type="subcellular location">
    <subcellularLocation>
        <location evidence="1">Mitochondrion outer membrane</location>
        <topology evidence="1">Peripheral membrane protein</topology>
    </subcellularLocation>
</comment>
<dbReference type="SUPFAM" id="SSF51735">
    <property type="entry name" value="NAD(P)-binding Rossmann-fold domains"/>
    <property type="match status" value="1"/>
</dbReference>
<accession>A0A1Y2HND0</accession>